<evidence type="ECO:0000313" key="1">
    <source>
        <dbReference type="EMBL" id="AAX28416.1"/>
    </source>
</evidence>
<sequence>MRRIFESEPSPYIELTSALSGLSFKLKWRKLSSRPISDGKSTILLSFKISARNSVRSPIVVGRE</sequence>
<dbReference type="AlphaFoldDB" id="Q5BW09"/>
<name>Q5BW09_SCHJA</name>
<reference evidence="1" key="1">
    <citation type="submission" date="2005-03" db="EMBL/GenBank/DDBJ databases">
        <authorList>
            <person name="Han Z."/>
        </authorList>
    </citation>
    <scope>NUCLEOTIDE SEQUENCE</scope>
</reference>
<accession>Q5BW09</accession>
<reference evidence="1" key="2">
    <citation type="journal article" date="2006" name="PLoS Pathog.">
        <title>New perspectives on host-parasite interplay by comparative transcriptomic and proteomic analyses of Schistosoma japonicum.</title>
        <authorList>
            <person name="Liu F."/>
            <person name="Lu J."/>
            <person name="Hu W."/>
            <person name="Wang S.Y."/>
            <person name="Cui S.J."/>
            <person name="Chi M."/>
            <person name="Yan Q."/>
            <person name="Wang X.R."/>
            <person name="Song H.D."/>
            <person name="Xu X.N."/>
            <person name="Wang J.J."/>
            <person name="Zhang X.L."/>
            <person name="Zhang X."/>
            <person name="Wang Z.Q."/>
            <person name="Xue C.L."/>
            <person name="Brindley P.J."/>
            <person name="McManus D.P."/>
            <person name="Yang P.Y."/>
            <person name="Feng Z."/>
            <person name="Chen Z."/>
            <person name="Han Z.G."/>
        </authorList>
    </citation>
    <scope>NUCLEOTIDE SEQUENCE</scope>
</reference>
<organism evidence="1">
    <name type="scientific">Schistosoma japonicum</name>
    <name type="common">Blood fluke</name>
    <dbReference type="NCBI Taxonomy" id="6182"/>
    <lineage>
        <taxon>Eukaryota</taxon>
        <taxon>Metazoa</taxon>
        <taxon>Spiralia</taxon>
        <taxon>Lophotrochozoa</taxon>
        <taxon>Platyhelminthes</taxon>
        <taxon>Trematoda</taxon>
        <taxon>Digenea</taxon>
        <taxon>Strigeidida</taxon>
        <taxon>Schistosomatoidea</taxon>
        <taxon>Schistosomatidae</taxon>
        <taxon>Schistosoma</taxon>
    </lineage>
</organism>
<protein>
    <submittedName>
        <fullName evidence="1">Uncharacterized protein</fullName>
    </submittedName>
</protein>
<proteinExistence type="evidence at transcript level"/>
<dbReference type="EMBL" id="AY812527">
    <property type="protein sequence ID" value="AAX28416.1"/>
    <property type="molecule type" value="mRNA"/>
</dbReference>